<dbReference type="CDD" id="cd06661">
    <property type="entry name" value="GGCT_like"/>
    <property type="match status" value="1"/>
</dbReference>
<accession>I3CK09</accession>
<gene>
    <name evidence="2" type="ORF">BegalDRAFT_3127</name>
</gene>
<dbReference type="AlphaFoldDB" id="I3CK09"/>
<dbReference type="eggNOG" id="COG2105">
    <property type="taxonomic scope" value="Bacteria"/>
</dbReference>
<evidence type="ECO:0000313" key="3">
    <source>
        <dbReference type="Proteomes" id="UP000005744"/>
    </source>
</evidence>
<sequence length="140" mass="16493">MKPQEYLFVYGTLLKNMQHAMHQPITRYAEFIDTAHFQGKLYEVNGYPCAIYSPLTSEHVFGELYCLHQAEELFLLLDDYEGCSQRFPTPTEYIRQKMPVFSTTGQGVLAWIYLYNWKIHGLQRIYSGNYLHFTHQQIAV</sequence>
<name>I3CK09_9GAMM</name>
<dbReference type="InterPro" id="IPR009288">
    <property type="entry name" value="AIG2-like_dom"/>
</dbReference>
<protein>
    <recommendedName>
        <fullName evidence="1">Gamma-glutamylcyclotransferase AIG2-like domain-containing protein</fullName>
    </recommendedName>
</protein>
<dbReference type="InterPro" id="IPR036568">
    <property type="entry name" value="GGCT-like_sf"/>
</dbReference>
<dbReference type="SUPFAM" id="SSF110857">
    <property type="entry name" value="Gamma-glutamyl cyclotransferase-like"/>
    <property type="match status" value="1"/>
</dbReference>
<dbReference type="InterPro" id="IPR013024">
    <property type="entry name" value="GGCT-like"/>
</dbReference>
<reference evidence="2 3" key="1">
    <citation type="submission" date="2011-11" db="EMBL/GenBank/DDBJ databases">
        <title>Improved High-Quality Draft sequence of Beggiatoa alba B18lD.</title>
        <authorList>
            <consortium name="US DOE Joint Genome Institute"/>
            <person name="Lucas S."/>
            <person name="Han J."/>
            <person name="Lapidus A."/>
            <person name="Cheng J.-F."/>
            <person name="Goodwin L."/>
            <person name="Pitluck S."/>
            <person name="Peters L."/>
            <person name="Mikhailova N."/>
            <person name="Held B."/>
            <person name="Detter J.C."/>
            <person name="Han C."/>
            <person name="Tapia R."/>
            <person name="Land M."/>
            <person name="Hauser L."/>
            <person name="Kyrpides N."/>
            <person name="Ivanova N."/>
            <person name="Pagani I."/>
            <person name="Samuel K."/>
            <person name="Teske A."/>
            <person name="Mueller J."/>
            <person name="Woyke T."/>
        </authorList>
    </citation>
    <scope>NUCLEOTIDE SEQUENCE [LARGE SCALE GENOMIC DNA]</scope>
    <source>
        <strain evidence="2 3">B18LD</strain>
    </source>
</reference>
<dbReference type="HOGENOM" id="CLU_083466_4_0_6"/>
<dbReference type="RefSeq" id="WP_002691589.1">
    <property type="nucleotide sequence ID" value="NZ_JH600070.1"/>
</dbReference>
<dbReference type="EMBL" id="JH600070">
    <property type="protein sequence ID" value="EIJ43952.1"/>
    <property type="molecule type" value="Genomic_DNA"/>
</dbReference>
<organism evidence="2 3">
    <name type="scientific">Beggiatoa alba B18LD</name>
    <dbReference type="NCBI Taxonomy" id="395493"/>
    <lineage>
        <taxon>Bacteria</taxon>
        <taxon>Pseudomonadati</taxon>
        <taxon>Pseudomonadota</taxon>
        <taxon>Gammaproteobacteria</taxon>
        <taxon>Thiotrichales</taxon>
        <taxon>Thiotrichaceae</taxon>
        <taxon>Beggiatoa</taxon>
    </lineage>
</organism>
<proteinExistence type="predicted"/>
<keyword evidence="3" id="KW-1185">Reference proteome</keyword>
<dbReference type="Proteomes" id="UP000005744">
    <property type="component" value="Unassembled WGS sequence"/>
</dbReference>
<feature type="domain" description="Gamma-glutamylcyclotransferase AIG2-like" evidence="1">
    <location>
        <begin position="7"/>
        <end position="131"/>
    </location>
</feature>
<dbReference type="Pfam" id="PF06094">
    <property type="entry name" value="GGACT"/>
    <property type="match status" value="1"/>
</dbReference>
<dbReference type="Gene3D" id="3.10.490.10">
    <property type="entry name" value="Gamma-glutamyl cyclotransferase-like"/>
    <property type="match status" value="1"/>
</dbReference>
<evidence type="ECO:0000259" key="1">
    <source>
        <dbReference type="Pfam" id="PF06094"/>
    </source>
</evidence>
<evidence type="ECO:0000313" key="2">
    <source>
        <dbReference type="EMBL" id="EIJ43952.1"/>
    </source>
</evidence>